<protein>
    <submittedName>
        <fullName evidence="1">Uncharacterized protein</fullName>
    </submittedName>
</protein>
<keyword evidence="2" id="KW-1185">Reference proteome</keyword>
<accession>L2GQE2</accession>
<dbReference type="VEuPathDB" id="MicrosporidiaDB:VICG_00299"/>
<dbReference type="RefSeq" id="XP_007603752.1">
    <property type="nucleotide sequence ID" value="XM_007603690.1"/>
</dbReference>
<reference evidence="2" key="1">
    <citation type="submission" date="2011-05" db="EMBL/GenBank/DDBJ databases">
        <title>The genome sequence of Vittaforma corneae strain ATCC 50505.</title>
        <authorList>
            <consortium name="The Broad Institute Genome Sequencing Platform"/>
            <person name="Cuomo C."/>
            <person name="Didier E."/>
            <person name="Bowers L."/>
            <person name="Young S.K."/>
            <person name="Zeng Q."/>
            <person name="Gargeya S."/>
            <person name="Fitzgerald M."/>
            <person name="Haas B."/>
            <person name="Abouelleil A."/>
            <person name="Alvarado L."/>
            <person name="Arachchi H.M."/>
            <person name="Berlin A."/>
            <person name="Chapman S.B."/>
            <person name="Gearin G."/>
            <person name="Goldberg J."/>
            <person name="Griggs A."/>
            <person name="Gujja S."/>
            <person name="Hansen M."/>
            <person name="Heiman D."/>
            <person name="Howarth C."/>
            <person name="Larimer J."/>
            <person name="Lui A."/>
            <person name="MacDonald P.J.P."/>
            <person name="McCowen C."/>
            <person name="Montmayeur A."/>
            <person name="Murphy C."/>
            <person name="Neiman D."/>
            <person name="Pearson M."/>
            <person name="Priest M."/>
            <person name="Roberts A."/>
            <person name="Saif S."/>
            <person name="Shea T."/>
            <person name="Sisk P."/>
            <person name="Stolte C."/>
            <person name="Sykes S."/>
            <person name="Wortman J."/>
            <person name="Nusbaum C."/>
            <person name="Birren B."/>
        </authorList>
    </citation>
    <scope>NUCLEOTIDE SEQUENCE [LARGE SCALE GENOMIC DNA]</scope>
    <source>
        <strain evidence="2">ATCC 50505</strain>
    </source>
</reference>
<dbReference type="AlphaFoldDB" id="L2GQE2"/>
<dbReference type="HOGENOM" id="CLU_799740_0_0_1"/>
<evidence type="ECO:0000313" key="1">
    <source>
        <dbReference type="EMBL" id="ELA42547.1"/>
    </source>
</evidence>
<proteinExistence type="predicted"/>
<gene>
    <name evidence="1" type="ORF">VICG_00299</name>
</gene>
<organism evidence="1 2">
    <name type="scientific">Vittaforma corneae (strain ATCC 50505)</name>
    <name type="common">Microsporidian parasite</name>
    <name type="synonym">Nosema corneum</name>
    <dbReference type="NCBI Taxonomy" id="993615"/>
    <lineage>
        <taxon>Eukaryota</taxon>
        <taxon>Fungi</taxon>
        <taxon>Fungi incertae sedis</taxon>
        <taxon>Microsporidia</taxon>
        <taxon>Nosematidae</taxon>
        <taxon>Vittaforma</taxon>
    </lineage>
</organism>
<evidence type="ECO:0000313" key="2">
    <source>
        <dbReference type="Proteomes" id="UP000011082"/>
    </source>
</evidence>
<name>L2GQE2_VITCO</name>
<dbReference type="EMBL" id="JH370131">
    <property type="protein sequence ID" value="ELA42547.1"/>
    <property type="molecule type" value="Genomic_DNA"/>
</dbReference>
<dbReference type="OrthoDB" id="2194817at2759"/>
<dbReference type="GeneID" id="19881017"/>
<dbReference type="OMA" id="INIICGK"/>
<sequence>MGFSRLLYSALLSPITTPHIEYTDPCTLRYDPLKVILYESYIPIDALTFKIGTGKMNKNEVRGIVDSILDVKKNILLHVDNAAKVFNLSETINERGPMKNFLIKRLNLIQSDESFIFKELIRDKQDQILKCIGALKGKAIHDPMLDKQYRQMIGRIYEAVYENLDIQETINREKEELYREYRQDIPKSEFTRARIALSLGSSIFYLPELVNLMEKINLKDKNRFVRDWINTVFEPIEKLAISTSSKSFIEQKHLVKEFIKNSTETGSSNIAFEARAGIIRAANLSVEQIKELSSKQNAENLRLLEVLENMREASWIVKYNKQIKEDMITYLMTRQPEDKKRVLNHFA</sequence>
<dbReference type="InParanoid" id="L2GQE2"/>
<dbReference type="Proteomes" id="UP000011082">
    <property type="component" value="Unassembled WGS sequence"/>
</dbReference>